<dbReference type="GeneID" id="8109621"/>
<keyword evidence="3" id="KW-1185">Reference proteome</keyword>
<evidence type="ECO:0000313" key="2">
    <source>
        <dbReference type="EMBL" id="EED19400.1"/>
    </source>
</evidence>
<protein>
    <submittedName>
        <fullName evidence="2">Uncharacterized protein</fullName>
    </submittedName>
</protein>
<dbReference type="OrthoDB" id="2532734at2759"/>
<name>B8M4W5_TALSN</name>
<organism evidence="2 3">
    <name type="scientific">Talaromyces stipitatus (strain ATCC 10500 / CBS 375.48 / QM 6759 / NRRL 1006)</name>
    <name type="common">Penicillium stipitatum</name>
    <dbReference type="NCBI Taxonomy" id="441959"/>
    <lineage>
        <taxon>Eukaryota</taxon>
        <taxon>Fungi</taxon>
        <taxon>Dikarya</taxon>
        <taxon>Ascomycota</taxon>
        <taxon>Pezizomycotina</taxon>
        <taxon>Eurotiomycetes</taxon>
        <taxon>Eurotiomycetidae</taxon>
        <taxon>Eurotiales</taxon>
        <taxon>Trichocomaceae</taxon>
        <taxon>Talaromyces</taxon>
        <taxon>Talaromyces sect. Talaromyces</taxon>
    </lineage>
</organism>
<feature type="compositionally biased region" description="Basic and acidic residues" evidence="1">
    <location>
        <begin position="18"/>
        <end position="36"/>
    </location>
</feature>
<evidence type="ECO:0000256" key="1">
    <source>
        <dbReference type="SAM" id="MobiDB-lite"/>
    </source>
</evidence>
<sequence>MPVVPSKPEDFPVATSSRDQKQTEGAKKASAQDHVSKGPVIPNEMPPKASREEIEARMKELNQK</sequence>
<feature type="compositionally biased region" description="Basic and acidic residues" evidence="1">
    <location>
        <begin position="49"/>
        <end position="64"/>
    </location>
</feature>
<dbReference type="HOGENOM" id="CLU_2869191_0_0_1"/>
<dbReference type="AlphaFoldDB" id="B8M4W5"/>
<dbReference type="EMBL" id="EQ962654">
    <property type="protein sequence ID" value="EED19400.1"/>
    <property type="molecule type" value="Genomic_DNA"/>
</dbReference>
<dbReference type="PhylomeDB" id="B8M4W5"/>
<evidence type="ECO:0000313" key="3">
    <source>
        <dbReference type="Proteomes" id="UP000001745"/>
    </source>
</evidence>
<accession>B8M4W5</accession>
<dbReference type="Proteomes" id="UP000001745">
    <property type="component" value="Unassembled WGS sequence"/>
</dbReference>
<gene>
    <name evidence="2" type="ORF">TSTA_027010</name>
</gene>
<dbReference type="VEuPathDB" id="FungiDB:TSTA_027010"/>
<reference evidence="3" key="1">
    <citation type="journal article" date="2015" name="Genome Announc.">
        <title>Genome sequence of the AIDS-associated pathogen Penicillium marneffei (ATCC18224) and its near taxonomic relative Talaromyces stipitatus (ATCC10500).</title>
        <authorList>
            <person name="Nierman W.C."/>
            <person name="Fedorova-Abrams N.D."/>
            <person name="Andrianopoulos A."/>
        </authorList>
    </citation>
    <scope>NUCLEOTIDE SEQUENCE [LARGE SCALE GENOMIC DNA]</scope>
    <source>
        <strain evidence="3">ATCC 10500 / CBS 375.48 / QM 6759 / NRRL 1006</strain>
    </source>
</reference>
<feature type="region of interest" description="Disordered" evidence="1">
    <location>
        <begin position="1"/>
        <end position="64"/>
    </location>
</feature>
<proteinExistence type="predicted"/>
<dbReference type="OMA" id="DHISKGP"/>
<dbReference type="InParanoid" id="B8M4W5"/>
<dbReference type="eggNOG" id="ENOG502RN5Y">
    <property type="taxonomic scope" value="Eukaryota"/>
</dbReference>
<dbReference type="RefSeq" id="XP_002479834.1">
    <property type="nucleotide sequence ID" value="XM_002479789.1"/>
</dbReference>